<dbReference type="PANTHER" id="PTHR23508">
    <property type="entry name" value="CARBOXYLIC ACID TRANSPORTER PROTEIN HOMOLOG"/>
    <property type="match status" value="1"/>
</dbReference>
<feature type="transmembrane region" description="Helical" evidence="5">
    <location>
        <begin position="314"/>
        <end position="333"/>
    </location>
</feature>
<keyword evidence="8" id="KW-1185">Reference proteome</keyword>
<feature type="transmembrane region" description="Helical" evidence="5">
    <location>
        <begin position="113"/>
        <end position="134"/>
    </location>
</feature>
<comment type="caution">
    <text evidence="7">The sequence shown here is derived from an EMBL/GenBank/DDBJ whole genome shotgun (WGS) entry which is preliminary data.</text>
</comment>
<dbReference type="Proteomes" id="UP000295341">
    <property type="component" value="Unassembled WGS sequence"/>
</dbReference>
<feature type="transmembrane region" description="Helical" evidence="5">
    <location>
        <begin position="339"/>
        <end position="360"/>
    </location>
</feature>
<evidence type="ECO:0000256" key="3">
    <source>
        <dbReference type="ARBA" id="ARBA00022989"/>
    </source>
</evidence>
<dbReference type="OrthoDB" id="4474610at2"/>
<feature type="transmembrane region" description="Helical" evidence="5">
    <location>
        <begin position="405"/>
        <end position="424"/>
    </location>
</feature>
<feature type="transmembrane region" description="Helical" evidence="5">
    <location>
        <begin position="88"/>
        <end position="107"/>
    </location>
</feature>
<keyword evidence="3 5" id="KW-1133">Transmembrane helix</keyword>
<feature type="transmembrane region" description="Helical" evidence="5">
    <location>
        <begin position="53"/>
        <end position="76"/>
    </location>
</feature>
<evidence type="ECO:0000256" key="5">
    <source>
        <dbReference type="SAM" id="Phobius"/>
    </source>
</evidence>
<dbReference type="InterPro" id="IPR020846">
    <property type="entry name" value="MFS_dom"/>
</dbReference>
<gene>
    <name evidence="7" type="ORF">DFR24_3635</name>
</gene>
<feature type="domain" description="Major facilitator superfamily (MFS) profile" evidence="6">
    <location>
        <begin position="11"/>
        <end position="428"/>
    </location>
</feature>
<name>A0A4V3F4U3_9GAMM</name>
<sequence length="433" mass="47523">MLGFTRYQWTVLFAAWLGWGFDIFDGLLFNYVAPNCVPTLLNLPLGSPEAKQATLYWTGVMSSVLLLGWAAGGVIFGWICDRIGRTKTLLLTMLLYALGTAACAFVTDIWMLLAFRIVAALGIGGEWAAGAAMVAETVPEEKRVEAGALLYTAAPFGLFLATFVDHQVAGVWFKAQPEESWRYVFLFGLVPAGVAFIVRLFVKEPERWAKQAETAAKPRLSELFTPQMMAYTRSGFLMALIALITWWSSNAFIPVVASGLARANAEALGLAGPATLAMVQDWKMLATLCFNFGGLIGTLLTIPASKYLGRRKMFAIYWIASAVSMFLTFGIDWPGQIRLYFYFLVGLSVFGVFGSFTYYLPELFPTRLRGTGAGFCYNVGRVFAAIGPFMVGYVATQGTNSAVSVLFYVGFVPIIGLLMMPWVIETRGRALQD</sequence>
<dbReference type="InterPro" id="IPR011701">
    <property type="entry name" value="MFS"/>
</dbReference>
<evidence type="ECO:0000256" key="2">
    <source>
        <dbReference type="ARBA" id="ARBA00022692"/>
    </source>
</evidence>
<evidence type="ECO:0000313" key="8">
    <source>
        <dbReference type="Proteomes" id="UP000295341"/>
    </source>
</evidence>
<dbReference type="EMBL" id="SOBT01000010">
    <property type="protein sequence ID" value="TDU26606.1"/>
    <property type="molecule type" value="Genomic_DNA"/>
</dbReference>
<dbReference type="InterPro" id="IPR036259">
    <property type="entry name" value="MFS_trans_sf"/>
</dbReference>
<keyword evidence="4 5" id="KW-0472">Membrane</keyword>
<evidence type="ECO:0000313" key="7">
    <source>
        <dbReference type="EMBL" id="TDU26606.1"/>
    </source>
</evidence>
<accession>A0A4V3F4U3</accession>
<proteinExistence type="predicted"/>
<feature type="transmembrane region" description="Helical" evidence="5">
    <location>
        <begin position="372"/>
        <end position="393"/>
    </location>
</feature>
<dbReference type="SUPFAM" id="SSF103473">
    <property type="entry name" value="MFS general substrate transporter"/>
    <property type="match status" value="1"/>
</dbReference>
<comment type="subcellular location">
    <subcellularLocation>
        <location evidence="1">Membrane</location>
        <topology evidence="1">Multi-pass membrane protein</topology>
    </subcellularLocation>
</comment>
<evidence type="ECO:0000256" key="1">
    <source>
        <dbReference type="ARBA" id="ARBA00004141"/>
    </source>
</evidence>
<dbReference type="PROSITE" id="PS50850">
    <property type="entry name" value="MFS"/>
    <property type="match status" value="1"/>
</dbReference>
<feature type="transmembrane region" description="Helical" evidence="5">
    <location>
        <begin position="12"/>
        <end position="33"/>
    </location>
</feature>
<feature type="transmembrane region" description="Helical" evidence="5">
    <location>
        <begin position="146"/>
        <end position="164"/>
    </location>
</feature>
<dbReference type="RefSeq" id="WP_133882795.1">
    <property type="nucleotide sequence ID" value="NZ_MWIN01000007.1"/>
</dbReference>
<dbReference type="Gene3D" id="1.20.1250.20">
    <property type="entry name" value="MFS general substrate transporter like domains"/>
    <property type="match status" value="2"/>
</dbReference>
<organism evidence="7 8">
    <name type="scientific">Panacagrimonas perspica</name>
    <dbReference type="NCBI Taxonomy" id="381431"/>
    <lineage>
        <taxon>Bacteria</taxon>
        <taxon>Pseudomonadati</taxon>
        <taxon>Pseudomonadota</taxon>
        <taxon>Gammaproteobacteria</taxon>
        <taxon>Nevskiales</taxon>
        <taxon>Nevskiaceae</taxon>
        <taxon>Panacagrimonas</taxon>
    </lineage>
</organism>
<dbReference type="AlphaFoldDB" id="A0A4V3F4U3"/>
<dbReference type="GO" id="GO:0046943">
    <property type="term" value="F:carboxylic acid transmembrane transporter activity"/>
    <property type="evidence" value="ECO:0007669"/>
    <property type="project" value="TreeGrafter"/>
</dbReference>
<evidence type="ECO:0000256" key="4">
    <source>
        <dbReference type="ARBA" id="ARBA00023136"/>
    </source>
</evidence>
<evidence type="ECO:0000259" key="6">
    <source>
        <dbReference type="PROSITE" id="PS50850"/>
    </source>
</evidence>
<feature type="transmembrane region" description="Helical" evidence="5">
    <location>
        <begin position="236"/>
        <end position="262"/>
    </location>
</feature>
<keyword evidence="2 5" id="KW-0812">Transmembrane</keyword>
<dbReference type="Pfam" id="PF07690">
    <property type="entry name" value="MFS_1"/>
    <property type="match status" value="1"/>
</dbReference>
<feature type="transmembrane region" description="Helical" evidence="5">
    <location>
        <begin position="184"/>
        <end position="202"/>
    </location>
</feature>
<dbReference type="PANTHER" id="PTHR23508:SF10">
    <property type="entry name" value="CARBOXYLIC ACID TRANSPORTER PROTEIN HOMOLOG"/>
    <property type="match status" value="1"/>
</dbReference>
<feature type="transmembrane region" description="Helical" evidence="5">
    <location>
        <begin position="282"/>
        <end position="302"/>
    </location>
</feature>
<reference evidence="7 8" key="1">
    <citation type="submission" date="2019-03" db="EMBL/GenBank/DDBJ databases">
        <title>Genomic Encyclopedia of Type Strains, Phase IV (KMG-IV): sequencing the most valuable type-strain genomes for metagenomic binning, comparative biology and taxonomic classification.</title>
        <authorList>
            <person name="Goeker M."/>
        </authorList>
    </citation>
    <scope>NUCLEOTIDE SEQUENCE [LARGE SCALE GENOMIC DNA]</scope>
    <source>
        <strain evidence="7 8">DSM 26377</strain>
    </source>
</reference>
<protein>
    <submittedName>
        <fullName evidence="7">MFS transporter</fullName>
    </submittedName>
</protein>
<dbReference type="GO" id="GO:0005886">
    <property type="term" value="C:plasma membrane"/>
    <property type="evidence" value="ECO:0007669"/>
    <property type="project" value="TreeGrafter"/>
</dbReference>